<name>A0A2A3YHN0_9MICO</name>
<accession>A0A2A3YHN0</accession>
<dbReference type="GO" id="GO:0006596">
    <property type="term" value="P:polyamine biosynthetic process"/>
    <property type="evidence" value="ECO:0007669"/>
    <property type="project" value="UniProtKB-KW"/>
</dbReference>
<dbReference type="Proteomes" id="UP000218598">
    <property type="component" value="Unassembled WGS sequence"/>
</dbReference>
<evidence type="ECO:0000256" key="1">
    <source>
        <dbReference type="ARBA" id="ARBA00023115"/>
    </source>
</evidence>
<dbReference type="PANTHER" id="PTHR43317">
    <property type="entry name" value="THERMOSPERMINE SYNTHASE ACAULIS5"/>
    <property type="match status" value="1"/>
</dbReference>
<reference evidence="2 3" key="1">
    <citation type="journal article" date="2017" name="Elife">
        <title>Extensive horizontal gene transfer in cheese-associated bacteria.</title>
        <authorList>
            <person name="Bonham K.S."/>
            <person name="Wolfe B.E."/>
            <person name="Dutton R.J."/>
        </authorList>
    </citation>
    <scope>NUCLEOTIDE SEQUENCE [LARGE SCALE GENOMIC DNA]</scope>
    <source>
        <strain evidence="2 3">341_9</strain>
    </source>
</reference>
<keyword evidence="3" id="KW-1185">Reference proteome</keyword>
<organism evidence="2 3">
    <name type="scientific">Brachybacterium alimentarium</name>
    <dbReference type="NCBI Taxonomy" id="47845"/>
    <lineage>
        <taxon>Bacteria</taxon>
        <taxon>Bacillati</taxon>
        <taxon>Actinomycetota</taxon>
        <taxon>Actinomycetes</taxon>
        <taxon>Micrococcales</taxon>
        <taxon>Dermabacteraceae</taxon>
        <taxon>Brachybacterium</taxon>
    </lineage>
</organism>
<comment type="caution">
    <text evidence="2">The sequence shown here is derived from an EMBL/GenBank/DDBJ whole genome shotgun (WGS) entry which is preliminary data.</text>
</comment>
<dbReference type="GeneID" id="95326870"/>
<dbReference type="InterPro" id="IPR029063">
    <property type="entry name" value="SAM-dependent_MTases_sf"/>
</dbReference>
<dbReference type="NCBIfam" id="NF037959">
    <property type="entry name" value="MFS_SpdSyn"/>
    <property type="match status" value="1"/>
</dbReference>
<keyword evidence="1" id="KW-0620">Polyamine biosynthesis</keyword>
<dbReference type="OrthoDB" id="8221452at2"/>
<protein>
    <submittedName>
        <fullName evidence="2">Spermidine synthase</fullName>
    </submittedName>
</protein>
<dbReference type="AlphaFoldDB" id="A0A2A3YHN0"/>
<gene>
    <name evidence="2" type="ORF">CIK66_12935</name>
</gene>
<proteinExistence type="predicted"/>
<evidence type="ECO:0000313" key="2">
    <source>
        <dbReference type="EMBL" id="PCC38820.1"/>
    </source>
</evidence>
<sequence length="277" mass="30148">MTPSALPPASQRSVQLAFSDQPAWIVKDEVDGGWVLQIGGAEQSHVDLADPTHIVHEYLLRMTHVLDAFRPAREPIRIAHLGAGALTLARYVQTTRPGSAQLTIEIERELPTLVTTALPLPVGTDLEIVIGDAREELAAMDGRRFDALVIDVFSGESSPAHLASKDFYLEALDHLEENGLLLVNVGDDAGQRFLAQQVRDLEDAAEDRGLSGVWTLTHASLLTRPADGNMVLLAGGALSSPDVEQWRTAWKRAGPHPAAVLDPDETVEAFREIGRRR</sequence>
<dbReference type="RefSeq" id="WP_096164196.1">
    <property type="nucleotide sequence ID" value="NZ_JBQCXU010000072.1"/>
</dbReference>
<dbReference type="PANTHER" id="PTHR43317:SF1">
    <property type="entry name" value="THERMOSPERMINE SYNTHASE ACAULIS5"/>
    <property type="match status" value="1"/>
</dbReference>
<evidence type="ECO:0000313" key="3">
    <source>
        <dbReference type="Proteomes" id="UP000218598"/>
    </source>
</evidence>
<dbReference type="SUPFAM" id="SSF53335">
    <property type="entry name" value="S-adenosyl-L-methionine-dependent methyltransferases"/>
    <property type="match status" value="1"/>
</dbReference>
<dbReference type="EMBL" id="NRGR01000020">
    <property type="protein sequence ID" value="PCC38820.1"/>
    <property type="molecule type" value="Genomic_DNA"/>
</dbReference>
<dbReference type="Gene3D" id="3.40.50.150">
    <property type="entry name" value="Vaccinia Virus protein VP39"/>
    <property type="match status" value="1"/>
</dbReference>